<comment type="caution">
    <text evidence="8">The sequence shown here is derived from an EMBL/GenBank/DDBJ whole genome shotgun (WGS) entry which is preliminary data.</text>
</comment>
<feature type="region of interest" description="Disordered" evidence="5">
    <location>
        <begin position="84"/>
        <end position="103"/>
    </location>
</feature>
<dbReference type="SUPFAM" id="SSF88659">
    <property type="entry name" value="Sigma3 and sigma4 domains of RNA polymerase sigma factors"/>
    <property type="match status" value="1"/>
</dbReference>
<name>A0A7W4VZR9_9ACTN</name>
<evidence type="ECO:0000256" key="3">
    <source>
        <dbReference type="ARBA" id="ARBA00023082"/>
    </source>
</evidence>
<reference evidence="8 9" key="1">
    <citation type="submission" date="2020-08" db="EMBL/GenBank/DDBJ databases">
        <title>Sequencing the genomes of 1000 actinobacteria strains.</title>
        <authorList>
            <person name="Klenk H.-P."/>
        </authorList>
    </citation>
    <scope>NUCLEOTIDE SEQUENCE [LARGE SCALE GENOMIC DNA]</scope>
    <source>
        <strain evidence="8 9">DSM 105498</strain>
    </source>
</reference>
<protein>
    <submittedName>
        <fullName evidence="8">RNA polymerase sigma-70 factor (ECF subfamily)</fullName>
    </submittedName>
</protein>
<dbReference type="PANTHER" id="PTHR43133">
    <property type="entry name" value="RNA POLYMERASE ECF-TYPE SIGMA FACTO"/>
    <property type="match status" value="1"/>
</dbReference>
<dbReference type="RefSeq" id="WP_183594742.1">
    <property type="nucleotide sequence ID" value="NZ_JACHWR010000003.1"/>
</dbReference>
<dbReference type="CDD" id="cd06171">
    <property type="entry name" value="Sigma70_r4"/>
    <property type="match status" value="1"/>
</dbReference>
<dbReference type="SUPFAM" id="SSF88946">
    <property type="entry name" value="Sigma2 domain of RNA polymerase sigma factors"/>
    <property type="match status" value="1"/>
</dbReference>
<dbReference type="PANTHER" id="PTHR43133:SF25">
    <property type="entry name" value="RNA POLYMERASE SIGMA FACTOR RFAY-RELATED"/>
    <property type="match status" value="1"/>
</dbReference>
<dbReference type="InterPro" id="IPR036388">
    <property type="entry name" value="WH-like_DNA-bd_sf"/>
</dbReference>
<dbReference type="GO" id="GO:0016987">
    <property type="term" value="F:sigma factor activity"/>
    <property type="evidence" value="ECO:0007669"/>
    <property type="project" value="UniProtKB-KW"/>
</dbReference>
<dbReference type="Pfam" id="PF08281">
    <property type="entry name" value="Sigma70_r4_2"/>
    <property type="match status" value="1"/>
</dbReference>
<gene>
    <name evidence="8" type="ORF">FHU40_004634</name>
</gene>
<keyword evidence="9" id="KW-1185">Reference proteome</keyword>
<evidence type="ECO:0000256" key="4">
    <source>
        <dbReference type="ARBA" id="ARBA00023163"/>
    </source>
</evidence>
<dbReference type="GO" id="GO:0003677">
    <property type="term" value="F:DNA binding"/>
    <property type="evidence" value="ECO:0007669"/>
    <property type="project" value="InterPro"/>
</dbReference>
<dbReference type="EMBL" id="JACHWR010000003">
    <property type="protein sequence ID" value="MBB3044797.1"/>
    <property type="molecule type" value="Genomic_DNA"/>
</dbReference>
<dbReference type="Gene3D" id="1.10.10.10">
    <property type="entry name" value="Winged helix-like DNA-binding domain superfamily/Winged helix DNA-binding domain"/>
    <property type="match status" value="1"/>
</dbReference>
<dbReference type="AlphaFoldDB" id="A0A7W4VZR9"/>
<evidence type="ECO:0000256" key="5">
    <source>
        <dbReference type="SAM" id="MobiDB-lite"/>
    </source>
</evidence>
<dbReference type="Proteomes" id="UP000589626">
    <property type="component" value="Unassembled WGS sequence"/>
</dbReference>
<evidence type="ECO:0000313" key="8">
    <source>
        <dbReference type="EMBL" id="MBB3044797.1"/>
    </source>
</evidence>
<dbReference type="Gene3D" id="1.10.1740.10">
    <property type="match status" value="1"/>
</dbReference>
<dbReference type="InterPro" id="IPR039425">
    <property type="entry name" value="RNA_pol_sigma-70-like"/>
</dbReference>
<dbReference type="GO" id="GO:0006352">
    <property type="term" value="P:DNA-templated transcription initiation"/>
    <property type="evidence" value="ECO:0007669"/>
    <property type="project" value="InterPro"/>
</dbReference>
<dbReference type="InterPro" id="IPR013324">
    <property type="entry name" value="RNA_pol_sigma_r3/r4-like"/>
</dbReference>
<evidence type="ECO:0000259" key="6">
    <source>
        <dbReference type="Pfam" id="PF04542"/>
    </source>
</evidence>
<comment type="similarity">
    <text evidence="1">Belongs to the sigma-70 factor family. ECF subfamily.</text>
</comment>
<dbReference type="InterPro" id="IPR014284">
    <property type="entry name" value="RNA_pol_sigma-70_dom"/>
</dbReference>
<evidence type="ECO:0000256" key="1">
    <source>
        <dbReference type="ARBA" id="ARBA00010641"/>
    </source>
</evidence>
<dbReference type="InterPro" id="IPR007627">
    <property type="entry name" value="RNA_pol_sigma70_r2"/>
</dbReference>
<dbReference type="InterPro" id="IPR013325">
    <property type="entry name" value="RNA_pol_sigma_r2"/>
</dbReference>
<dbReference type="InterPro" id="IPR013249">
    <property type="entry name" value="RNA_pol_sigma70_r4_t2"/>
</dbReference>
<sequence>MGRDITAAEFEELYRDTARDVFGFLRRRTTGDAEDLVAEVYAVAWRRRADLPAPMLRRAWLFRVAHNLLKADARRRRREGAVVDELAARPDGSGTAADGPPGTGRAAVIARAMDRLSPGEREVLRLVVWECLTPAELAVALDVRPGTARVRLHRARQAFASDPEVKALVGSVGCSVG</sequence>
<keyword evidence="2" id="KW-0805">Transcription regulation</keyword>
<evidence type="ECO:0000256" key="2">
    <source>
        <dbReference type="ARBA" id="ARBA00023015"/>
    </source>
</evidence>
<keyword evidence="4" id="KW-0804">Transcription</keyword>
<feature type="domain" description="RNA polymerase sigma-70 region 2" evidence="6">
    <location>
        <begin position="13"/>
        <end position="78"/>
    </location>
</feature>
<dbReference type="Pfam" id="PF04542">
    <property type="entry name" value="Sigma70_r2"/>
    <property type="match status" value="1"/>
</dbReference>
<dbReference type="NCBIfam" id="TIGR02937">
    <property type="entry name" value="sigma70-ECF"/>
    <property type="match status" value="1"/>
</dbReference>
<proteinExistence type="inferred from homology"/>
<feature type="domain" description="RNA polymerase sigma factor 70 region 4 type 2" evidence="7">
    <location>
        <begin position="109"/>
        <end position="158"/>
    </location>
</feature>
<evidence type="ECO:0000313" key="9">
    <source>
        <dbReference type="Proteomes" id="UP000589626"/>
    </source>
</evidence>
<evidence type="ECO:0000259" key="7">
    <source>
        <dbReference type="Pfam" id="PF08281"/>
    </source>
</evidence>
<keyword evidence="3" id="KW-0731">Sigma factor</keyword>
<accession>A0A7W4VZR9</accession>
<organism evidence="8 9">
    <name type="scientific">Nocardioides soli</name>
    <dbReference type="NCBI Taxonomy" id="1036020"/>
    <lineage>
        <taxon>Bacteria</taxon>
        <taxon>Bacillati</taxon>
        <taxon>Actinomycetota</taxon>
        <taxon>Actinomycetes</taxon>
        <taxon>Propionibacteriales</taxon>
        <taxon>Nocardioidaceae</taxon>
        <taxon>Nocardioides</taxon>
    </lineage>
</organism>